<accession>A0A9W7GAR6</accession>
<feature type="region of interest" description="Disordered" evidence="1">
    <location>
        <begin position="341"/>
        <end position="364"/>
    </location>
</feature>
<reference evidence="3" key="1">
    <citation type="journal article" date="2023" name="Commun. Biol.">
        <title>Genome analysis of Parmales, the sister group of diatoms, reveals the evolutionary specialization of diatoms from phago-mixotrophs to photoautotrophs.</title>
        <authorList>
            <person name="Ban H."/>
            <person name="Sato S."/>
            <person name="Yoshikawa S."/>
            <person name="Yamada K."/>
            <person name="Nakamura Y."/>
            <person name="Ichinomiya M."/>
            <person name="Sato N."/>
            <person name="Blanc-Mathieu R."/>
            <person name="Endo H."/>
            <person name="Kuwata A."/>
            <person name="Ogata H."/>
        </authorList>
    </citation>
    <scope>NUCLEOTIDE SEQUENCE [LARGE SCALE GENOMIC DNA]</scope>
</reference>
<evidence type="ECO:0000313" key="3">
    <source>
        <dbReference type="Proteomes" id="UP001165065"/>
    </source>
</evidence>
<dbReference type="EMBL" id="BRYA01000092">
    <property type="protein sequence ID" value="GMI38809.1"/>
    <property type="molecule type" value="Genomic_DNA"/>
</dbReference>
<dbReference type="OrthoDB" id="10514048at2759"/>
<name>A0A9W7GAR6_9STRA</name>
<sequence length="668" mass="75390">MDAPLSMKIVGLCYVKTTTHTSVAHIHRSTPMSDADADADAIFTIEEREKLRAEILERDTLNAALTKKIEILEATLKATSANSITADNAANPEAALDEIDSFIRTVNNNAPSGDTSYSNDDKTMLVTKKRLRKDEVGMSLEKQKPTPFLGYARTDKEHNLLVETLTDGTTNSVILLDNSENSNIKRLELAEIIHEVPSEVVGMLFNESTQGDTTNNCIFKRYTLQEDHQETMRKVYWQHEVIRGKFVEYLLELRLESTDDYKSLKITPSDETKLSDDALKKLVEISKGVSVSKVQRVGQTAMTLIGTLAVEMRESQGPNDPEELSQKSTLFSRSTFMDRFKPSSSKMSRIGLSSIGSTDTTSDTGKNKVNISEVHTSLTSILKLEVAQCFHQGDIIDERKKKHFVDVIMPSSPPLTVKESQMLESVANLEKNLTEKGKRLKGSLKEGIDKFMWFDDNIYHAGFRVTVDKSAEGMLAEVFTLHTNERARRQLHENGSLPWLVKNVRGSRSLHFRVGIHFPAKNRLFEMWFAWKELKPRHGRRTYMVGFVPLSEYGPHNLGGLPKGSFEKVRTSGIHILTALAPSVCQYTRIQIINVKKNVPKPIISRVAKYQVFYHANLVQEKYKRKADAVDAEVREVLASRIKEGFELEKDQKEVRLNICSGKENQLP</sequence>
<protein>
    <submittedName>
        <fullName evidence="2">Uncharacterized protein</fullName>
    </submittedName>
</protein>
<evidence type="ECO:0000256" key="1">
    <source>
        <dbReference type="SAM" id="MobiDB-lite"/>
    </source>
</evidence>
<gene>
    <name evidence="2" type="ORF">TrCOL_g10220</name>
</gene>
<keyword evidence="3" id="KW-1185">Reference proteome</keyword>
<comment type="caution">
    <text evidence="2">The sequence shown here is derived from an EMBL/GenBank/DDBJ whole genome shotgun (WGS) entry which is preliminary data.</text>
</comment>
<dbReference type="AlphaFoldDB" id="A0A9W7GAR6"/>
<proteinExistence type="predicted"/>
<evidence type="ECO:0000313" key="2">
    <source>
        <dbReference type="EMBL" id="GMI38809.1"/>
    </source>
</evidence>
<feature type="compositionally biased region" description="Low complexity" evidence="1">
    <location>
        <begin position="353"/>
        <end position="364"/>
    </location>
</feature>
<dbReference type="Proteomes" id="UP001165065">
    <property type="component" value="Unassembled WGS sequence"/>
</dbReference>
<organism evidence="2 3">
    <name type="scientific">Triparma columacea</name>
    <dbReference type="NCBI Taxonomy" id="722753"/>
    <lineage>
        <taxon>Eukaryota</taxon>
        <taxon>Sar</taxon>
        <taxon>Stramenopiles</taxon>
        <taxon>Ochrophyta</taxon>
        <taxon>Bolidophyceae</taxon>
        <taxon>Parmales</taxon>
        <taxon>Triparmaceae</taxon>
        <taxon>Triparma</taxon>
    </lineage>
</organism>